<keyword evidence="11" id="KW-1185">Reference proteome</keyword>
<reference evidence="10" key="2">
    <citation type="submission" date="2025-08" db="UniProtKB">
        <authorList>
            <consortium name="Ensembl"/>
        </authorList>
    </citation>
    <scope>IDENTIFICATION</scope>
</reference>
<evidence type="ECO:0000256" key="4">
    <source>
        <dbReference type="ARBA" id="ARBA00022771"/>
    </source>
</evidence>
<dbReference type="GO" id="GO:0000981">
    <property type="term" value="F:DNA-binding transcription factor activity, RNA polymerase II-specific"/>
    <property type="evidence" value="ECO:0007669"/>
    <property type="project" value="TreeGrafter"/>
</dbReference>
<dbReference type="GO" id="GO:0008270">
    <property type="term" value="F:zinc ion binding"/>
    <property type="evidence" value="ECO:0007669"/>
    <property type="project" value="UniProtKB-KW"/>
</dbReference>
<feature type="domain" description="C2H2-type" evidence="9">
    <location>
        <begin position="248"/>
        <end position="271"/>
    </location>
</feature>
<dbReference type="Pfam" id="PF00096">
    <property type="entry name" value="zf-C2H2"/>
    <property type="match status" value="3"/>
</dbReference>
<accession>A0A8C3VFM3</accession>
<feature type="compositionally biased region" description="Basic and acidic residues" evidence="8">
    <location>
        <begin position="152"/>
        <end position="166"/>
    </location>
</feature>
<dbReference type="InterPro" id="IPR013087">
    <property type="entry name" value="Znf_C2H2_type"/>
</dbReference>
<keyword evidence="5" id="KW-0862">Zinc</keyword>
<reference evidence="10" key="3">
    <citation type="submission" date="2025-09" db="UniProtKB">
        <authorList>
            <consortium name="Ensembl"/>
        </authorList>
    </citation>
    <scope>IDENTIFICATION</scope>
</reference>
<dbReference type="FunFam" id="3.30.160.60:FF:002226">
    <property type="entry name" value="Zinc finger protein 764"/>
    <property type="match status" value="1"/>
</dbReference>
<reference evidence="10" key="1">
    <citation type="submission" date="2020-10" db="EMBL/GenBank/DDBJ databases">
        <title>Catharus ustulatus (Swainson's thrush) genome, bCatUst1, primary haplotype v2.</title>
        <authorList>
            <person name="Delmore K."/>
            <person name="Vafadar M."/>
            <person name="Formenti G."/>
            <person name="Chow W."/>
            <person name="Pelan S."/>
            <person name="Howe K."/>
            <person name="Rhie A."/>
            <person name="Mountcastle J."/>
            <person name="Haase B."/>
            <person name="Fedrigo O."/>
            <person name="Jarvis E.D."/>
        </authorList>
    </citation>
    <scope>NUCLEOTIDE SEQUENCE [LARGE SCALE GENOMIC DNA]</scope>
</reference>
<evidence type="ECO:0000256" key="7">
    <source>
        <dbReference type="PROSITE-ProRule" id="PRU00042"/>
    </source>
</evidence>
<evidence type="ECO:0000313" key="10">
    <source>
        <dbReference type="Ensembl" id="ENSCUSP00005025560.1"/>
    </source>
</evidence>
<keyword evidence="4 7" id="KW-0863">Zinc-finger</keyword>
<evidence type="ECO:0000256" key="3">
    <source>
        <dbReference type="ARBA" id="ARBA00022737"/>
    </source>
</evidence>
<dbReference type="GO" id="GO:0000978">
    <property type="term" value="F:RNA polymerase II cis-regulatory region sequence-specific DNA binding"/>
    <property type="evidence" value="ECO:0007669"/>
    <property type="project" value="TreeGrafter"/>
</dbReference>
<name>A0A8C3VFM3_CATUS</name>
<evidence type="ECO:0000256" key="6">
    <source>
        <dbReference type="ARBA" id="ARBA00023242"/>
    </source>
</evidence>
<sequence length="271" mass="30132">MVSVCTDPLLLFLPWGSPVSGPSPLEQGVPPWCKRAALMTQQCPGRPAAPSVPHLDPTCAPRAPAPPARGIWGGGRGAAPRPGPPALWWRERLQWGPSAGGSAWARRNPQLKALSSYSFPNPGFPFPVCACEEERPSLSREGGRRSRQSSELVEKPPGGEKPHKCLECGKGFRQSSHLFRDHEQTHTGERPYECPVCGKRFQRRSTLLVHERIHREERPFRCPDCGKGFQHNSSLNVHRRIHTGERPYECPECGKSFSTSSALTQHQRTHH</sequence>
<feature type="region of interest" description="Disordered" evidence="8">
    <location>
        <begin position="137"/>
        <end position="166"/>
    </location>
</feature>
<feature type="domain" description="C2H2-type" evidence="9">
    <location>
        <begin position="220"/>
        <end position="247"/>
    </location>
</feature>
<dbReference type="PANTHER" id="PTHR23235:SF120">
    <property type="entry name" value="KRUPPEL-LIKE FACTOR 15"/>
    <property type="match status" value="1"/>
</dbReference>
<evidence type="ECO:0000256" key="2">
    <source>
        <dbReference type="ARBA" id="ARBA00022723"/>
    </source>
</evidence>
<keyword evidence="2" id="KW-0479">Metal-binding</keyword>
<dbReference type="PROSITE" id="PS00028">
    <property type="entry name" value="ZINC_FINGER_C2H2_1"/>
    <property type="match status" value="3"/>
</dbReference>
<dbReference type="Proteomes" id="UP000694563">
    <property type="component" value="Chromosome 25"/>
</dbReference>
<protein>
    <recommendedName>
        <fullName evidence="9">C2H2-type domain-containing protein</fullName>
    </recommendedName>
</protein>
<dbReference type="FunFam" id="3.30.160.60:FF:002004">
    <property type="entry name" value="Zinc finger protein 473"/>
    <property type="match status" value="1"/>
</dbReference>
<dbReference type="AlphaFoldDB" id="A0A8C3VFM3"/>
<feature type="domain" description="C2H2-type" evidence="9">
    <location>
        <begin position="192"/>
        <end position="219"/>
    </location>
</feature>
<evidence type="ECO:0000256" key="5">
    <source>
        <dbReference type="ARBA" id="ARBA00022833"/>
    </source>
</evidence>
<evidence type="ECO:0000259" key="9">
    <source>
        <dbReference type="PROSITE" id="PS50157"/>
    </source>
</evidence>
<feature type="domain" description="C2H2-type" evidence="9">
    <location>
        <begin position="163"/>
        <end position="191"/>
    </location>
</feature>
<dbReference type="FunFam" id="3.30.160.60:FF:001171">
    <property type="entry name" value="Zinc finger protein 236"/>
    <property type="match status" value="1"/>
</dbReference>
<dbReference type="PANTHER" id="PTHR23235">
    <property type="entry name" value="KRUEPPEL-LIKE TRANSCRIPTION FACTOR"/>
    <property type="match status" value="1"/>
</dbReference>
<evidence type="ECO:0000256" key="1">
    <source>
        <dbReference type="ARBA" id="ARBA00004123"/>
    </source>
</evidence>
<dbReference type="PROSITE" id="PS50157">
    <property type="entry name" value="ZINC_FINGER_C2H2_2"/>
    <property type="match status" value="4"/>
</dbReference>
<keyword evidence="3" id="KW-0677">Repeat</keyword>
<dbReference type="Gene3D" id="3.30.160.60">
    <property type="entry name" value="Classic Zinc Finger"/>
    <property type="match status" value="4"/>
</dbReference>
<evidence type="ECO:0000256" key="8">
    <source>
        <dbReference type="SAM" id="MobiDB-lite"/>
    </source>
</evidence>
<comment type="subcellular location">
    <subcellularLocation>
        <location evidence="1">Nucleus</location>
    </subcellularLocation>
</comment>
<organism evidence="10 11">
    <name type="scientific">Catharus ustulatus</name>
    <name type="common">Russet-backed thrush</name>
    <name type="synonym">Hylocichla ustulatus</name>
    <dbReference type="NCBI Taxonomy" id="91951"/>
    <lineage>
        <taxon>Eukaryota</taxon>
        <taxon>Metazoa</taxon>
        <taxon>Chordata</taxon>
        <taxon>Craniata</taxon>
        <taxon>Vertebrata</taxon>
        <taxon>Euteleostomi</taxon>
        <taxon>Archelosauria</taxon>
        <taxon>Archosauria</taxon>
        <taxon>Dinosauria</taxon>
        <taxon>Saurischia</taxon>
        <taxon>Theropoda</taxon>
        <taxon>Coelurosauria</taxon>
        <taxon>Aves</taxon>
        <taxon>Neognathae</taxon>
        <taxon>Neoaves</taxon>
        <taxon>Telluraves</taxon>
        <taxon>Australaves</taxon>
        <taxon>Passeriformes</taxon>
        <taxon>Turdidae</taxon>
        <taxon>Catharus</taxon>
    </lineage>
</organism>
<dbReference type="SUPFAM" id="SSF57667">
    <property type="entry name" value="beta-beta-alpha zinc fingers"/>
    <property type="match status" value="3"/>
</dbReference>
<dbReference type="FunFam" id="3.30.160.60:FF:000690">
    <property type="entry name" value="Zinc finger protein 354C"/>
    <property type="match status" value="1"/>
</dbReference>
<evidence type="ECO:0000313" key="11">
    <source>
        <dbReference type="Proteomes" id="UP000694563"/>
    </source>
</evidence>
<dbReference type="SMART" id="SM00355">
    <property type="entry name" value="ZnF_C2H2"/>
    <property type="match status" value="4"/>
</dbReference>
<keyword evidence="6" id="KW-0539">Nucleus</keyword>
<dbReference type="InterPro" id="IPR036236">
    <property type="entry name" value="Znf_C2H2_sf"/>
</dbReference>
<dbReference type="GO" id="GO:0005634">
    <property type="term" value="C:nucleus"/>
    <property type="evidence" value="ECO:0007669"/>
    <property type="project" value="UniProtKB-SubCell"/>
</dbReference>
<proteinExistence type="predicted"/>
<dbReference type="Ensembl" id="ENSCUST00005026470.1">
    <property type="protein sequence ID" value="ENSCUSP00005025560.1"/>
    <property type="gene ID" value="ENSCUSG00005015887.1"/>
</dbReference>